<keyword evidence="3 5" id="KW-0460">Magnesium</keyword>
<evidence type="ECO:0000256" key="4">
    <source>
        <dbReference type="PIRSR" id="PIRSR015582-1"/>
    </source>
</evidence>
<evidence type="ECO:0000313" key="7">
    <source>
        <dbReference type="EMBL" id="MBL1086831.1"/>
    </source>
</evidence>
<evidence type="ECO:0000313" key="8">
    <source>
        <dbReference type="Proteomes" id="UP000661858"/>
    </source>
</evidence>
<comment type="cofactor">
    <cofactor evidence="1">
        <name>Mg(2+)</name>
        <dbReference type="ChEBI" id="CHEBI:18420"/>
    </cofactor>
</comment>
<protein>
    <submittedName>
        <fullName evidence="7">CoA ester lyase</fullName>
    </submittedName>
</protein>
<dbReference type="InterPro" id="IPR015813">
    <property type="entry name" value="Pyrv/PenolPyrv_kinase-like_dom"/>
</dbReference>
<evidence type="ECO:0000256" key="2">
    <source>
        <dbReference type="ARBA" id="ARBA00022723"/>
    </source>
</evidence>
<dbReference type="GO" id="GO:0016829">
    <property type="term" value="F:lyase activity"/>
    <property type="evidence" value="ECO:0007669"/>
    <property type="project" value="UniProtKB-KW"/>
</dbReference>
<dbReference type="SUPFAM" id="SSF51621">
    <property type="entry name" value="Phosphoenolpyruvate/pyruvate domain"/>
    <property type="match status" value="1"/>
</dbReference>
<evidence type="ECO:0000256" key="3">
    <source>
        <dbReference type="ARBA" id="ARBA00022842"/>
    </source>
</evidence>
<keyword evidence="8" id="KW-1185">Reference proteome</keyword>
<proteinExistence type="predicted"/>
<organism evidence="7 8">
    <name type="scientific">Streptomyces actinomycinicus</name>
    <dbReference type="NCBI Taxonomy" id="1695166"/>
    <lineage>
        <taxon>Bacteria</taxon>
        <taxon>Bacillati</taxon>
        <taxon>Actinomycetota</taxon>
        <taxon>Actinomycetes</taxon>
        <taxon>Kitasatosporales</taxon>
        <taxon>Streptomycetaceae</taxon>
        <taxon>Streptomyces</taxon>
    </lineage>
</organism>
<dbReference type="RefSeq" id="WP_201843380.1">
    <property type="nucleotide sequence ID" value="NZ_JAERRK010000025.1"/>
</dbReference>
<feature type="binding site" evidence="4">
    <location>
        <position position="127"/>
    </location>
    <ligand>
        <name>substrate</name>
    </ligand>
</feature>
<name>A0A937JRW2_9ACTN</name>
<dbReference type="GO" id="GO:0006107">
    <property type="term" value="P:oxaloacetate metabolic process"/>
    <property type="evidence" value="ECO:0007669"/>
    <property type="project" value="TreeGrafter"/>
</dbReference>
<dbReference type="PIRSF" id="PIRSF015582">
    <property type="entry name" value="Cit_lyase_B"/>
    <property type="match status" value="1"/>
</dbReference>
<evidence type="ECO:0000256" key="1">
    <source>
        <dbReference type="ARBA" id="ARBA00001946"/>
    </source>
</evidence>
<accession>A0A937JRW2</accession>
<dbReference type="InterPro" id="IPR005000">
    <property type="entry name" value="Aldolase/citrate-lyase_domain"/>
</dbReference>
<keyword evidence="7" id="KW-0456">Lyase</keyword>
<sequence length="286" mass="30093">MRQTAPAGVWFVTPGHASARFPIAHGCGADVALVDLEDSVPAAVKPRARQDAAAFFTAPTASNRVLGVRISSPTTRDGILDLAAIADYPARPDVVLIPKVESARDFEIAAGALDAPGYSPHLYALIETPRALEELPSIVRAERIAGVVFGTADYATALGCSKGWEAMLHARSALVTSAAAAGICAIDSPFFDLDDLDGLRVEAERARDLGFTGKCCVHPRQLPVVQGVFTPTDEEIGAARAIVAAAEEAGDRIVRLNGHMIGPPMVKAARALLGRLDERTPREVSA</sequence>
<dbReference type="PANTHER" id="PTHR32308">
    <property type="entry name" value="LYASE BETA SUBUNIT, PUTATIVE (AFU_ORTHOLOGUE AFUA_4G13030)-RELATED"/>
    <property type="match status" value="1"/>
</dbReference>
<keyword evidence="2 5" id="KW-0479">Metal-binding</keyword>
<comment type="caution">
    <text evidence="7">The sequence shown here is derived from an EMBL/GenBank/DDBJ whole genome shotgun (WGS) entry which is preliminary data.</text>
</comment>
<dbReference type="Gene3D" id="3.20.20.60">
    <property type="entry name" value="Phosphoenolpyruvate-binding domains"/>
    <property type="match status" value="1"/>
</dbReference>
<feature type="binding site" evidence="5">
    <location>
        <position position="127"/>
    </location>
    <ligand>
        <name>Mg(2+)</name>
        <dbReference type="ChEBI" id="CHEBI:18420"/>
    </ligand>
</feature>
<dbReference type="PANTHER" id="PTHR32308:SF0">
    <property type="entry name" value="HPCH_HPAI ALDOLASE_CITRATE LYASE DOMAIN-CONTAINING PROTEIN"/>
    <property type="match status" value="1"/>
</dbReference>
<dbReference type="EMBL" id="JAERRK010000025">
    <property type="protein sequence ID" value="MBL1086831.1"/>
    <property type="molecule type" value="Genomic_DNA"/>
</dbReference>
<gene>
    <name evidence="7" type="ORF">JK359_33540</name>
</gene>
<feature type="binding site" evidence="5">
    <location>
        <position position="153"/>
    </location>
    <ligand>
        <name>Mg(2+)</name>
        <dbReference type="ChEBI" id="CHEBI:18420"/>
    </ligand>
</feature>
<dbReference type="InterPro" id="IPR040442">
    <property type="entry name" value="Pyrv_kinase-like_dom_sf"/>
</dbReference>
<dbReference type="Proteomes" id="UP000661858">
    <property type="component" value="Unassembled WGS sequence"/>
</dbReference>
<dbReference type="Pfam" id="PF03328">
    <property type="entry name" value="HpcH_HpaI"/>
    <property type="match status" value="1"/>
</dbReference>
<dbReference type="AlphaFoldDB" id="A0A937JRW2"/>
<feature type="binding site" evidence="4">
    <location>
        <position position="69"/>
    </location>
    <ligand>
        <name>substrate</name>
    </ligand>
</feature>
<dbReference type="GO" id="GO:0000287">
    <property type="term" value="F:magnesium ion binding"/>
    <property type="evidence" value="ECO:0007669"/>
    <property type="project" value="TreeGrafter"/>
</dbReference>
<dbReference type="InterPro" id="IPR011206">
    <property type="entry name" value="Citrate_lyase_beta/mcl1/mcl2"/>
</dbReference>
<feature type="domain" description="HpcH/HpaI aldolase/citrate lyase" evidence="6">
    <location>
        <begin position="14"/>
        <end position="219"/>
    </location>
</feature>
<evidence type="ECO:0000259" key="6">
    <source>
        <dbReference type="Pfam" id="PF03328"/>
    </source>
</evidence>
<reference evidence="7" key="1">
    <citation type="submission" date="2021-01" db="EMBL/GenBank/DDBJ databases">
        <title>WGS of actinomycetes isolated from Thailand.</title>
        <authorList>
            <person name="Thawai C."/>
        </authorList>
    </citation>
    <scope>NUCLEOTIDE SEQUENCE</scope>
    <source>
        <strain evidence="7">RCU-197</strain>
    </source>
</reference>
<evidence type="ECO:0000256" key="5">
    <source>
        <dbReference type="PIRSR" id="PIRSR015582-2"/>
    </source>
</evidence>